<comment type="caution">
    <text evidence="11">The sequence shown here is derived from an EMBL/GenBank/DDBJ whole genome shotgun (WGS) entry which is preliminary data.</text>
</comment>
<reference evidence="11 12" key="1">
    <citation type="journal article" date="2021" name="Elife">
        <title>Chloroplast acquisition without the gene transfer in kleptoplastic sea slugs, Plakobranchus ocellatus.</title>
        <authorList>
            <person name="Maeda T."/>
            <person name="Takahashi S."/>
            <person name="Yoshida T."/>
            <person name="Shimamura S."/>
            <person name="Takaki Y."/>
            <person name="Nagai Y."/>
            <person name="Toyoda A."/>
            <person name="Suzuki Y."/>
            <person name="Arimoto A."/>
            <person name="Ishii H."/>
            <person name="Satoh N."/>
            <person name="Nishiyama T."/>
            <person name="Hasebe M."/>
            <person name="Maruyama T."/>
            <person name="Minagawa J."/>
            <person name="Obokata J."/>
            <person name="Shigenobu S."/>
        </authorList>
    </citation>
    <scope>NUCLEOTIDE SEQUENCE [LARGE SCALE GENOMIC DNA]</scope>
</reference>
<protein>
    <submittedName>
        <fullName evidence="11">WSC domain-containing protein</fullName>
    </submittedName>
</protein>
<dbReference type="PANTHER" id="PTHR24269">
    <property type="entry name" value="KREMEN PROTEIN"/>
    <property type="match status" value="1"/>
</dbReference>
<feature type="transmembrane region" description="Helical" evidence="8">
    <location>
        <begin position="353"/>
        <end position="375"/>
    </location>
</feature>
<dbReference type="PANTHER" id="PTHR24269:SF16">
    <property type="entry name" value="PROTEIN SLG1"/>
    <property type="match status" value="1"/>
</dbReference>
<evidence type="ECO:0000256" key="9">
    <source>
        <dbReference type="SAM" id="SignalP"/>
    </source>
</evidence>
<dbReference type="Pfam" id="PF01822">
    <property type="entry name" value="WSC"/>
    <property type="match status" value="1"/>
</dbReference>
<evidence type="ECO:0000256" key="6">
    <source>
        <dbReference type="ARBA" id="ARBA00023180"/>
    </source>
</evidence>
<dbReference type="Proteomes" id="UP000762676">
    <property type="component" value="Unassembled WGS sequence"/>
</dbReference>
<keyword evidence="2 8" id="KW-0812">Transmembrane</keyword>
<evidence type="ECO:0000256" key="7">
    <source>
        <dbReference type="SAM" id="MobiDB-lite"/>
    </source>
</evidence>
<keyword evidence="3 9" id="KW-0732">Signal</keyword>
<gene>
    <name evidence="11" type="ORF">ElyMa_002391300</name>
</gene>
<dbReference type="PROSITE" id="PS51212">
    <property type="entry name" value="WSC"/>
    <property type="match status" value="1"/>
</dbReference>
<evidence type="ECO:0000313" key="12">
    <source>
        <dbReference type="Proteomes" id="UP000762676"/>
    </source>
</evidence>
<keyword evidence="6" id="KW-0325">Glycoprotein</keyword>
<keyword evidence="12" id="KW-1185">Reference proteome</keyword>
<dbReference type="InterPro" id="IPR051836">
    <property type="entry name" value="Kremen_rcpt"/>
</dbReference>
<dbReference type="GO" id="GO:0005886">
    <property type="term" value="C:plasma membrane"/>
    <property type="evidence" value="ECO:0007669"/>
    <property type="project" value="TreeGrafter"/>
</dbReference>
<name>A0AAV4GCL2_9GAST</name>
<comment type="subcellular location">
    <subcellularLocation>
        <location evidence="1">Membrane</location>
        <topology evidence="1">Single-pass membrane protein</topology>
    </subcellularLocation>
</comment>
<dbReference type="EMBL" id="BMAT01004921">
    <property type="protein sequence ID" value="GFR83437.1"/>
    <property type="molecule type" value="Genomic_DNA"/>
</dbReference>
<evidence type="ECO:0000256" key="8">
    <source>
        <dbReference type="SAM" id="Phobius"/>
    </source>
</evidence>
<evidence type="ECO:0000259" key="10">
    <source>
        <dbReference type="PROSITE" id="PS51212"/>
    </source>
</evidence>
<feature type="region of interest" description="Disordered" evidence="7">
    <location>
        <begin position="381"/>
        <end position="407"/>
    </location>
</feature>
<feature type="domain" description="WSC" evidence="10">
    <location>
        <begin position="26"/>
        <end position="118"/>
    </location>
</feature>
<feature type="signal peptide" evidence="9">
    <location>
        <begin position="1"/>
        <end position="23"/>
    </location>
</feature>
<proteinExistence type="predicted"/>
<keyword evidence="5 8" id="KW-0472">Membrane</keyword>
<evidence type="ECO:0000256" key="3">
    <source>
        <dbReference type="ARBA" id="ARBA00022729"/>
    </source>
</evidence>
<dbReference type="SMART" id="SM00321">
    <property type="entry name" value="WSC"/>
    <property type="match status" value="1"/>
</dbReference>
<dbReference type="InterPro" id="IPR002889">
    <property type="entry name" value="WSC_carb-bd"/>
</dbReference>
<evidence type="ECO:0000313" key="11">
    <source>
        <dbReference type="EMBL" id="GFR83437.1"/>
    </source>
</evidence>
<evidence type="ECO:0000256" key="1">
    <source>
        <dbReference type="ARBA" id="ARBA00004167"/>
    </source>
</evidence>
<dbReference type="AlphaFoldDB" id="A0AAV4GCL2"/>
<sequence>MNFQYQIFKLLALLGFVIVNSNGSREVKYVGCMKRTSGSHSLKEKVNLPKGVHVKSCIMHCWERRRKFAGLQNGNTCYCSPTLANVVAVAETECFKRCNLNCQQVCGSEKTLSVYQTGYRREPVFPMTKQALIKAQIGCYHMYVSTWYLCDKFPTLNTIRMTAAMCVYFCASVHNAKFSSTKSKTLCCCSDSVSGAKNDRLERCNVPCRGDSSKGMGCVGKYRNKPLVTTIQISRLPAFKRWPASTFSKADWRSPLFPAGEKFEIKDKPVAVVSWENDPSLQGLVAKRLVTQTANGSVATGGDGVVADKAVVSLAGGDQRDNALGGVGKSVAVSEVSGRAEPVASGEEEGNKLIIGAVVAAFVIITVATGFYFYVNSETDIDEEEGGRKRRKKGKKRRARRSSDSDE</sequence>
<keyword evidence="4 8" id="KW-1133">Transmembrane helix</keyword>
<evidence type="ECO:0000256" key="4">
    <source>
        <dbReference type="ARBA" id="ARBA00022989"/>
    </source>
</evidence>
<organism evidence="11 12">
    <name type="scientific">Elysia marginata</name>
    <dbReference type="NCBI Taxonomy" id="1093978"/>
    <lineage>
        <taxon>Eukaryota</taxon>
        <taxon>Metazoa</taxon>
        <taxon>Spiralia</taxon>
        <taxon>Lophotrochozoa</taxon>
        <taxon>Mollusca</taxon>
        <taxon>Gastropoda</taxon>
        <taxon>Heterobranchia</taxon>
        <taxon>Euthyneura</taxon>
        <taxon>Panpulmonata</taxon>
        <taxon>Sacoglossa</taxon>
        <taxon>Placobranchoidea</taxon>
        <taxon>Plakobranchidae</taxon>
        <taxon>Elysia</taxon>
    </lineage>
</organism>
<evidence type="ECO:0000256" key="5">
    <source>
        <dbReference type="ARBA" id="ARBA00023136"/>
    </source>
</evidence>
<feature type="chain" id="PRO_5044011139" evidence="9">
    <location>
        <begin position="24"/>
        <end position="407"/>
    </location>
</feature>
<feature type="compositionally biased region" description="Basic residues" evidence="7">
    <location>
        <begin position="388"/>
        <end position="400"/>
    </location>
</feature>
<evidence type="ECO:0000256" key="2">
    <source>
        <dbReference type="ARBA" id="ARBA00022692"/>
    </source>
</evidence>
<accession>A0AAV4GCL2</accession>